<dbReference type="Pfam" id="PF02798">
    <property type="entry name" value="GST_N"/>
    <property type="match status" value="1"/>
</dbReference>
<dbReference type="FunFam" id="3.40.30.10:FF:000142">
    <property type="entry name" value="Elongation factor 1 gamma"/>
    <property type="match status" value="1"/>
</dbReference>
<dbReference type="GO" id="GO:0005634">
    <property type="term" value="C:nucleus"/>
    <property type="evidence" value="ECO:0007669"/>
    <property type="project" value="TreeGrafter"/>
</dbReference>
<dbReference type="InterPro" id="IPR036282">
    <property type="entry name" value="Glutathione-S-Trfase_C_sf"/>
</dbReference>
<dbReference type="InterPro" id="IPR036249">
    <property type="entry name" value="Thioredoxin-like_sf"/>
</dbReference>
<dbReference type="OrthoDB" id="249703at2759"/>
<dbReference type="GO" id="GO:0005737">
    <property type="term" value="C:cytoplasm"/>
    <property type="evidence" value="ECO:0007669"/>
    <property type="project" value="TreeGrafter"/>
</dbReference>
<dbReference type="Proteomes" id="UP000070054">
    <property type="component" value="Unassembled WGS sequence"/>
</dbReference>
<dbReference type="PROSITE" id="PS50405">
    <property type="entry name" value="GST_CTER"/>
    <property type="match status" value="1"/>
</dbReference>
<organism evidence="5 6">
    <name type="scientific">Colletotrichum nymphaeae SA-01</name>
    <dbReference type="NCBI Taxonomy" id="1460502"/>
    <lineage>
        <taxon>Eukaryota</taxon>
        <taxon>Fungi</taxon>
        <taxon>Dikarya</taxon>
        <taxon>Ascomycota</taxon>
        <taxon>Pezizomycotina</taxon>
        <taxon>Sordariomycetes</taxon>
        <taxon>Hypocreomycetidae</taxon>
        <taxon>Glomerellales</taxon>
        <taxon>Glomerellaceae</taxon>
        <taxon>Colletotrichum</taxon>
        <taxon>Colletotrichum acutatum species complex</taxon>
    </lineage>
</organism>
<dbReference type="InterPro" id="IPR050802">
    <property type="entry name" value="EF-GSTs"/>
</dbReference>
<dbReference type="EMBL" id="JEMN01000281">
    <property type="protein sequence ID" value="KXH62538.1"/>
    <property type="molecule type" value="Genomic_DNA"/>
</dbReference>
<dbReference type="PANTHER" id="PTHR43986:SF1">
    <property type="entry name" value="ELONGATION FACTOR 1-GAMMA"/>
    <property type="match status" value="1"/>
</dbReference>
<dbReference type="SFLD" id="SFLDS00019">
    <property type="entry name" value="Glutathione_Transferase_(cytos"/>
    <property type="match status" value="1"/>
</dbReference>
<dbReference type="InterPro" id="IPR040079">
    <property type="entry name" value="Glutathione_S-Trfase"/>
</dbReference>
<gene>
    <name evidence="5" type="ORF">CNYM01_01749</name>
</gene>
<dbReference type="InterPro" id="IPR010987">
    <property type="entry name" value="Glutathione-S-Trfase_C-like"/>
</dbReference>
<dbReference type="CDD" id="cd03181">
    <property type="entry name" value="GST_C_EF1Bgamma_like"/>
    <property type="match status" value="1"/>
</dbReference>
<comment type="similarity">
    <text evidence="1 2">Belongs to the GST superfamily.</text>
</comment>
<dbReference type="InterPro" id="IPR004045">
    <property type="entry name" value="Glutathione_S-Trfase_N"/>
</dbReference>
<dbReference type="CDD" id="cd03044">
    <property type="entry name" value="GST_N_EF1Bgamma"/>
    <property type="match status" value="1"/>
</dbReference>
<reference evidence="5 6" key="1">
    <citation type="submission" date="2014-02" db="EMBL/GenBank/DDBJ databases">
        <title>The genome sequence of Colletotrichum nymphaeae SA-01.</title>
        <authorList>
            <person name="Baroncelli R."/>
            <person name="Thon M.R."/>
        </authorList>
    </citation>
    <scope>NUCLEOTIDE SEQUENCE [LARGE SCALE GENOMIC DNA]</scope>
    <source>
        <strain evidence="5 6">SA-01</strain>
    </source>
</reference>
<accession>A0A135UQ69</accession>
<dbReference type="SUPFAM" id="SSF52833">
    <property type="entry name" value="Thioredoxin-like"/>
    <property type="match status" value="1"/>
</dbReference>
<dbReference type="SUPFAM" id="SSF47616">
    <property type="entry name" value="GST C-terminal domain-like"/>
    <property type="match status" value="1"/>
</dbReference>
<evidence type="ECO:0000256" key="2">
    <source>
        <dbReference type="RuleBase" id="RU003494"/>
    </source>
</evidence>
<evidence type="ECO:0000256" key="1">
    <source>
        <dbReference type="ARBA" id="ARBA00007409"/>
    </source>
</evidence>
<proteinExistence type="inferred from homology"/>
<feature type="domain" description="GST C-terminal" evidence="4">
    <location>
        <begin position="93"/>
        <end position="224"/>
    </location>
</feature>
<keyword evidence="5" id="KW-0648">Protein biosynthesis</keyword>
<feature type="domain" description="GST N-terminal" evidence="3">
    <location>
        <begin position="2"/>
        <end position="88"/>
    </location>
</feature>
<name>A0A135UQ69_9PEZI</name>
<dbReference type="Gene3D" id="3.40.30.10">
    <property type="entry name" value="Glutaredoxin"/>
    <property type="match status" value="1"/>
</dbReference>
<evidence type="ECO:0000313" key="5">
    <source>
        <dbReference type="EMBL" id="KXH62538.1"/>
    </source>
</evidence>
<evidence type="ECO:0000259" key="4">
    <source>
        <dbReference type="PROSITE" id="PS50405"/>
    </source>
</evidence>
<evidence type="ECO:0000313" key="6">
    <source>
        <dbReference type="Proteomes" id="UP000070054"/>
    </source>
</evidence>
<sequence length="230" mass="25688">MSFGKLYTYPKAPRSTMVLFVAKYNKLDVEICNAFPIKVYPEKGGVGEEYLSKFHTGKVPALETADGFTVYESNAVAWFLAKQDPNSKLCGSGLKEETTVLRWASFTNYELLPPIMAWIGPIIGRAPSSPEILKTCEEGCELTIRAIEKEIAGRNYLVGDTLTLADLFVVSGLARGYQYVFTKSWAEKHPVVHEYYMRVRNDKDGIFDSILGSNVLRDEPGGTYPDYDGL</sequence>
<comment type="caution">
    <text evidence="5">The sequence shown here is derived from an EMBL/GenBank/DDBJ whole genome shotgun (WGS) entry which is preliminary data.</text>
</comment>
<dbReference type="SFLD" id="SFLDG00358">
    <property type="entry name" value="Main_(cytGST)"/>
    <property type="match status" value="1"/>
</dbReference>
<dbReference type="GO" id="GO:0003746">
    <property type="term" value="F:translation elongation factor activity"/>
    <property type="evidence" value="ECO:0007669"/>
    <property type="project" value="UniProtKB-KW"/>
</dbReference>
<keyword evidence="5" id="KW-0251">Elongation factor</keyword>
<dbReference type="Gene3D" id="1.20.1050.10">
    <property type="match status" value="1"/>
</dbReference>
<keyword evidence="6" id="KW-1185">Reference proteome</keyword>
<dbReference type="InterPro" id="IPR004046">
    <property type="entry name" value="GST_C"/>
</dbReference>
<dbReference type="AlphaFoldDB" id="A0A135UQ69"/>
<protein>
    <submittedName>
        <fullName evidence="5">Elongation factor 1-gamma</fullName>
    </submittedName>
</protein>
<dbReference type="PROSITE" id="PS50404">
    <property type="entry name" value="GST_NTER"/>
    <property type="match status" value="1"/>
</dbReference>
<dbReference type="PANTHER" id="PTHR43986">
    <property type="entry name" value="ELONGATION FACTOR 1-GAMMA"/>
    <property type="match status" value="1"/>
</dbReference>
<dbReference type="Pfam" id="PF00043">
    <property type="entry name" value="GST_C"/>
    <property type="match status" value="1"/>
</dbReference>
<evidence type="ECO:0000259" key="3">
    <source>
        <dbReference type="PROSITE" id="PS50404"/>
    </source>
</evidence>